<dbReference type="InterPro" id="IPR014457">
    <property type="entry name" value="UCP010260"/>
</dbReference>
<reference evidence="2 3" key="1">
    <citation type="journal article" date="2019" name="Int. J. Syst. Evol. Microbiol.">
        <title>The Global Catalogue of Microorganisms (GCM) 10K type strain sequencing project: providing services to taxonomists for standard genome sequencing and annotation.</title>
        <authorList>
            <consortium name="The Broad Institute Genomics Platform"/>
            <consortium name="The Broad Institute Genome Sequencing Center for Infectious Disease"/>
            <person name="Wu L."/>
            <person name="Ma J."/>
        </authorList>
    </citation>
    <scope>NUCLEOTIDE SEQUENCE [LARGE SCALE GENOMIC DNA]</scope>
    <source>
        <strain evidence="2 3">JCM 15481</strain>
    </source>
</reference>
<evidence type="ECO:0000259" key="1">
    <source>
        <dbReference type="Pfam" id="PF09348"/>
    </source>
</evidence>
<gene>
    <name evidence="2" type="ORF">GCM10009802_34640</name>
</gene>
<feature type="domain" description="DUF1990" evidence="1">
    <location>
        <begin position="1"/>
        <end position="117"/>
    </location>
</feature>
<sequence>MLTFRIHRAVGVTVDADGPRAAPGVRLVVGPGRRPLRVLAPCRVVWAEQGERRGGFGYGTLAGHPETGEEAFVVEQADDGAVWLTVTAYSRPAARWVATAGPLLGVFQRVYARRCGRVLRRLTAVG</sequence>
<dbReference type="PIRSF" id="PIRSF010260">
    <property type="entry name" value="UCP010260"/>
    <property type="match status" value="1"/>
</dbReference>
<evidence type="ECO:0000313" key="3">
    <source>
        <dbReference type="Proteomes" id="UP001500443"/>
    </source>
</evidence>
<protein>
    <recommendedName>
        <fullName evidence="1">DUF1990 domain-containing protein</fullName>
    </recommendedName>
</protein>
<dbReference type="PANTHER" id="PTHR34202">
    <property type="entry name" value="UPF0548 PROTEIN"/>
    <property type="match status" value="1"/>
</dbReference>
<dbReference type="InterPro" id="IPR018960">
    <property type="entry name" value="DUF1990"/>
</dbReference>
<evidence type="ECO:0000313" key="2">
    <source>
        <dbReference type="EMBL" id="GAA2127818.1"/>
    </source>
</evidence>
<dbReference type="PANTHER" id="PTHR34202:SF1">
    <property type="entry name" value="UPF0548 PROTEIN"/>
    <property type="match status" value="1"/>
</dbReference>
<dbReference type="Pfam" id="PF09348">
    <property type="entry name" value="DUF1990"/>
    <property type="match status" value="1"/>
</dbReference>
<dbReference type="Proteomes" id="UP001500443">
    <property type="component" value="Unassembled WGS sequence"/>
</dbReference>
<proteinExistence type="predicted"/>
<organism evidence="2 3">
    <name type="scientific">Streptomyces synnematoformans</name>
    <dbReference type="NCBI Taxonomy" id="415721"/>
    <lineage>
        <taxon>Bacteria</taxon>
        <taxon>Bacillati</taxon>
        <taxon>Actinomycetota</taxon>
        <taxon>Actinomycetes</taxon>
        <taxon>Kitasatosporales</taxon>
        <taxon>Streptomycetaceae</taxon>
        <taxon>Streptomyces</taxon>
    </lineage>
</organism>
<dbReference type="RefSeq" id="WP_344290903.1">
    <property type="nucleotide sequence ID" value="NZ_BAAAPF010000109.1"/>
</dbReference>
<dbReference type="EMBL" id="BAAAPF010000109">
    <property type="protein sequence ID" value="GAA2127818.1"/>
    <property type="molecule type" value="Genomic_DNA"/>
</dbReference>
<keyword evidence="3" id="KW-1185">Reference proteome</keyword>
<comment type="caution">
    <text evidence="2">The sequence shown here is derived from an EMBL/GenBank/DDBJ whole genome shotgun (WGS) entry which is preliminary data.</text>
</comment>
<accession>A0ABN2YIM3</accession>
<name>A0ABN2YIM3_9ACTN</name>